<keyword evidence="2" id="KW-1185">Reference proteome</keyword>
<comment type="caution">
    <text evidence="1">The sequence shown here is derived from an EMBL/GenBank/DDBJ whole genome shotgun (WGS) entry which is preliminary data.</text>
</comment>
<gene>
    <name evidence="1" type="ORF">C7U56_01750</name>
</gene>
<evidence type="ECO:0000313" key="1">
    <source>
        <dbReference type="EMBL" id="PST38702.1"/>
    </source>
</evidence>
<reference evidence="1 2" key="1">
    <citation type="submission" date="2018-03" db="EMBL/GenBank/DDBJ databases">
        <title>Lachnoclostridium SNUG30386 gen.nov., sp.nov., isolated from human faeces.</title>
        <authorList>
            <person name="Seo B."/>
            <person name="Jeon K."/>
            <person name="Ko G."/>
        </authorList>
    </citation>
    <scope>NUCLEOTIDE SEQUENCE [LARGE SCALE GENOMIC DNA]</scope>
    <source>
        <strain evidence="1 2">SNUG30386</strain>
    </source>
</reference>
<sequence>MWRNCNRFLFHSFYITNRKGKTCKWFFPFIANKREKLEICVFPSIANKADKVFSFQLKTYFLKALHFVNFKNSEIKRVTRLEYANCNERNLFIEKCCIKAISIYIDIFLKDHIIVVGKTLHSLLL</sequence>
<proteinExistence type="predicted"/>
<name>A0A2T3FTV2_9CLOT</name>
<dbReference type="AlphaFoldDB" id="A0A2T3FTV2"/>
<organism evidence="1 2">
    <name type="scientific">Clostridium fessum</name>
    <dbReference type="NCBI Taxonomy" id="2126740"/>
    <lineage>
        <taxon>Bacteria</taxon>
        <taxon>Bacillati</taxon>
        <taxon>Bacillota</taxon>
        <taxon>Clostridia</taxon>
        <taxon>Eubacteriales</taxon>
        <taxon>Clostridiaceae</taxon>
        <taxon>Clostridium</taxon>
    </lineage>
</organism>
<dbReference type="EMBL" id="PYLO01000001">
    <property type="protein sequence ID" value="PST38702.1"/>
    <property type="molecule type" value="Genomic_DNA"/>
</dbReference>
<evidence type="ECO:0000313" key="2">
    <source>
        <dbReference type="Proteomes" id="UP000241048"/>
    </source>
</evidence>
<accession>A0A2T3FTV2</accession>
<protein>
    <submittedName>
        <fullName evidence="1">Uncharacterized protein</fullName>
    </submittedName>
</protein>
<dbReference type="Proteomes" id="UP000241048">
    <property type="component" value="Unassembled WGS sequence"/>
</dbReference>